<dbReference type="Proteomes" id="UP000887013">
    <property type="component" value="Unassembled WGS sequence"/>
</dbReference>
<dbReference type="EMBL" id="BMAW01021427">
    <property type="protein sequence ID" value="GFT72782.1"/>
    <property type="molecule type" value="Genomic_DNA"/>
</dbReference>
<evidence type="ECO:0000313" key="2">
    <source>
        <dbReference type="Proteomes" id="UP000887013"/>
    </source>
</evidence>
<gene>
    <name evidence="1" type="ORF">NPIL_118331</name>
</gene>
<evidence type="ECO:0000313" key="1">
    <source>
        <dbReference type="EMBL" id="GFT72782.1"/>
    </source>
</evidence>
<sequence length="109" mass="11997">MKRDYSGFPQDPALAPLPGLLICAFPALACYRDDKLREWGPRRAAESSSQRVKELDCEALPKDLNLPSSELRSFSKSCKSAGILEFTGAMKEVRSKYSAAHTVKAFKGS</sequence>
<proteinExistence type="predicted"/>
<protein>
    <submittedName>
        <fullName evidence="1">Uncharacterized protein</fullName>
    </submittedName>
</protein>
<accession>A0A8X6PIN0</accession>
<keyword evidence="2" id="KW-1185">Reference proteome</keyword>
<comment type="caution">
    <text evidence="1">The sequence shown here is derived from an EMBL/GenBank/DDBJ whole genome shotgun (WGS) entry which is preliminary data.</text>
</comment>
<name>A0A8X6PIN0_NEPPI</name>
<organism evidence="1 2">
    <name type="scientific">Nephila pilipes</name>
    <name type="common">Giant wood spider</name>
    <name type="synonym">Nephila maculata</name>
    <dbReference type="NCBI Taxonomy" id="299642"/>
    <lineage>
        <taxon>Eukaryota</taxon>
        <taxon>Metazoa</taxon>
        <taxon>Ecdysozoa</taxon>
        <taxon>Arthropoda</taxon>
        <taxon>Chelicerata</taxon>
        <taxon>Arachnida</taxon>
        <taxon>Araneae</taxon>
        <taxon>Araneomorphae</taxon>
        <taxon>Entelegynae</taxon>
        <taxon>Araneoidea</taxon>
        <taxon>Nephilidae</taxon>
        <taxon>Nephila</taxon>
    </lineage>
</organism>
<reference evidence="1" key="1">
    <citation type="submission" date="2020-08" db="EMBL/GenBank/DDBJ databases">
        <title>Multicomponent nature underlies the extraordinary mechanical properties of spider dragline silk.</title>
        <authorList>
            <person name="Kono N."/>
            <person name="Nakamura H."/>
            <person name="Mori M."/>
            <person name="Yoshida Y."/>
            <person name="Ohtoshi R."/>
            <person name="Malay A.D."/>
            <person name="Moran D.A.P."/>
            <person name="Tomita M."/>
            <person name="Numata K."/>
            <person name="Arakawa K."/>
        </authorList>
    </citation>
    <scope>NUCLEOTIDE SEQUENCE</scope>
</reference>
<dbReference type="AlphaFoldDB" id="A0A8X6PIN0"/>